<dbReference type="PANTHER" id="PTHR43095:SF5">
    <property type="entry name" value="XYLULOSE KINASE"/>
    <property type="match status" value="1"/>
</dbReference>
<dbReference type="Pfam" id="PF02782">
    <property type="entry name" value="FGGY_C"/>
    <property type="match status" value="1"/>
</dbReference>
<dbReference type="PROSITE" id="PS00297">
    <property type="entry name" value="HSP70_1"/>
    <property type="match status" value="1"/>
</dbReference>
<dbReference type="CDD" id="cd07805">
    <property type="entry name" value="ASKHA_NBD_FGGY_CvXK-like"/>
    <property type="match status" value="1"/>
</dbReference>
<dbReference type="EMBL" id="WBUI01000001">
    <property type="protein sequence ID" value="KAB2935317.1"/>
    <property type="molecule type" value="Genomic_DNA"/>
</dbReference>
<dbReference type="Proteomes" id="UP000460298">
    <property type="component" value="Unassembled WGS sequence"/>
</dbReference>
<proteinExistence type="inferred from homology"/>
<dbReference type="Pfam" id="PF00370">
    <property type="entry name" value="FGGY_N"/>
    <property type="match status" value="1"/>
</dbReference>
<name>A0A833M0C7_9LEPT</name>
<evidence type="ECO:0000259" key="6">
    <source>
        <dbReference type="Pfam" id="PF02782"/>
    </source>
</evidence>
<evidence type="ECO:0000256" key="1">
    <source>
        <dbReference type="ARBA" id="ARBA00007381"/>
    </source>
</evidence>
<evidence type="ECO:0000256" key="2">
    <source>
        <dbReference type="ARBA" id="ARBA00009156"/>
    </source>
</evidence>
<comment type="similarity">
    <text evidence="2">Belongs to the FGGY kinase family.</text>
</comment>
<dbReference type="Gene3D" id="3.30.420.40">
    <property type="match status" value="2"/>
</dbReference>
<dbReference type="PIRSF" id="PIRSF000538">
    <property type="entry name" value="GlpK"/>
    <property type="match status" value="1"/>
</dbReference>
<gene>
    <name evidence="7" type="ORF">F9K24_00900</name>
</gene>
<evidence type="ECO:0000259" key="5">
    <source>
        <dbReference type="Pfam" id="PF00370"/>
    </source>
</evidence>
<dbReference type="InterPro" id="IPR043129">
    <property type="entry name" value="ATPase_NBD"/>
</dbReference>
<evidence type="ECO:0000313" key="8">
    <source>
        <dbReference type="Proteomes" id="UP000460298"/>
    </source>
</evidence>
<accession>A0A833M0C7</accession>
<evidence type="ECO:0000313" key="7">
    <source>
        <dbReference type="EMBL" id="KAB2935317.1"/>
    </source>
</evidence>
<evidence type="ECO:0000256" key="4">
    <source>
        <dbReference type="ARBA" id="ARBA00022777"/>
    </source>
</evidence>
<dbReference type="InterPro" id="IPR018484">
    <property type="entry name" value="FGGY_N"/>
</dbReference>
<dbReference type="GO" id="GO:0005975">
    <property type="term" value="P:carbohydrate metabolic process"/>
    <property type="evidence" value="ECO:0007669"/>
    <property type="project" value="InterPro"/>
</dbReference>
<dbReference type="InterPro" id="IPR000577">
    <property type="entry name" value="Carb_kinase_FGGY"/>
</dbReference>
<keyword evidence="3" id="KW-0808">Transferase</keyword>
<feature type="domain" description="Carbohydrate kinase FGGY N-terminal" evidence="5">
    <location>
        <begin position="11"/>
        <end position="277"/>
    </location>
</feature>
<organism evidence="7 8">
    <name type="scientific">Leptonema illini</name>
    <dbReference type="NCBI Taxonomy" id="183"/>
    <lineage>
        <taxon>Bacteria</taxon>
        <taxon>Pseudomonadati</taxon>
        <taxon>Spirochaetota</taxon>
        <taxon>Spirochaetia</taxon>
        <taxon>Leptospirales</taxon>
        <taxon>Leptospiraceae</taxon>
        <taxon>Leptonema</taxon>
    </lineage>
</organism>
<sequence>MSDHRKKSPLVLAVDLGTSGCKTALVALGGKGENGEIESASVIGFEFAPVELVLPSGGGCEQRPEDWWQAFLITAERLLKKQSHYREQIVAICCSTQGEGTVCVDEKGEALGNAILWLDMRGAPYVEKLAGGWPSVSGYGAAKLWRWIRLTGGAPALSGKDPAAHMLLIKHEHPDLYRRTHKFLNVIDYMNLRLTGRAAATSDSILTSWVTDNRDPANIRYDDGLVKMSGIEKAKLPDIVKCTDVVGMLRSDVAQQLKLPQLPVVAGSIDNTASALGSGCVDFGDAHLYIGTSSWIAAHVPKKKTDVFSSVAAVPCALDDRYLMTALQSSAGSNLSYLKDRILYHEDELLREEHVPDVYKILDRIAERTEAGSGGLIYMPWLYGERVPVEDRTLRAGLFNLSLEHNRSHIIRAFFEGVALNTRWMLTPVEKFLGKKLDRITIVGGGATSNVWCSIFADTLGISVRQLDQPVQANALGSAFMAGLALNLIKRSDISERTRIRATYQPDPDRRTVMNRSFETFLELHRRLAPVYHRIRGLKK</sequence>
<dbReference type="InterPro" id="IPR018181">
    <property type="entry name" value="Heat_shock_70_CS"/>
</dbReference>
<dbReference type="SUPFAM" id="SSF53067">
    <property type="entry name" value="Actin-like ATPase domain"/>
    <property type="match status" value="2"/>
</dbReference>
<comment type="similarity">
    <text evidence="1">Belongs to the heat shock protein 70 family.</text>
</comment>
<dbReference type="InterPro" id="IPR018485">
    <property type="entry name" value="FGGY_C"/>
</dbReference>
<feature type="domain" description="Carbohydrate kinase FGGY C-terminal" evidence="6">
    <location>
        <begin position="290"/>
        <end position="485"/>
    </location>
</feature>
<evidence type="ECO:0000256" key="3">
    <source>
        <dbReference type="ARBA" id="ARBA00022679"/>
    </source>
</evidence>
<dbReference type="AlphaFoldDB" id="A0A833M0C7"/>
<reference evidence="7 8" key="1">
    <citation type="submission" date="2019-10" db="EMBL/GenBank/DDBJ databases">
        <title>Extracellular Electron Transfer in a Candidatus Methanoperedens spp. Enrichment Culture.</title>
        <authorList>
            <person name="Berger S."/>
            <person name="Rangel Shaw D."/>
            <person name="Berben T."/>
            <person name="In 'T Zandt M."/>
            <person name="Frank J."/>
            <person name="Reimann J."/>
            <person name="Jetten M.S.M."/>
            <person name="Welte C.U."/>
        </authorList>
    </citation>
    <scope>NUCLEOTIDE SEQUENCE [LARGE SCALE GENOMIC DNA]</scope>
    <source>
        <strain evidence="7">SB12</strain>
    </source>
</reference>
<comment type="caution">
    <text evidence="7">The sequence shown here is derived from an EMBL/GenBank/DDBJ whole genome shotgun (WGS) entry which is preliminary data.</text>
</comment>
<dbReference type="GO" id="GO:0016301">
    <property type="term" value="F:kinase activity"/>
    <property type="evidence" value="ECO:0007669"/>
    <property type="project" value="UniProtKB-KW"/>
</dbReference>
<dbReference type="InterPro" id="IPR050406">
    <property type="entry name" value="FGGY_Carb_Kinase"/>
</dbReference>
<protein>
    <submittedName>
        <fullName evidence="7">Xylulose kinase</fullName>
    </submittedName>
</protein>
<keyword evidence="4 7" id="KW-0418">Kinase</keyword>
<dbReference type="PANTHER" id="PTHR43095">
    <property type="entry name" value="SUGAR KINASE"/>
    <property type="match status" value="1"/>
</dbReference>